<evidence type="ECO:0000256" key="4">
    <source>
        <dbReference type="ARBA" id="ARBA00023012"/>
    </source>
</evidence>
<protein>
    <recommendedName>
        <fullName evidence="2">histidine kinase</fullName>
        <ecNumber evidence="2">2.7.13.3</ecNumber>
    </recommendedName>
</protein>
<comment type="caution">
    <text evidence="5">Lacks conserved residue(s) required for the propagation of feature annotation.</text>
</comment>
<dbReference type="Proteomes" id="UP000050465">
    <property type="component" value="Unassembled WGS sequence"/>
</dbReference>
<dbReference type="PATRIC" id="fig|1666911.3.peg.2974"/>
<dbReference type="PRINTS" id="PR00344">
    <property type="entry name" value="BCTRLSENSOR"/>
</dbReference>
<accession>A0A0P7ZP05</accession>
<dbReference type="SMART" id="SM00448">
    <property type="entry name" value="REC"/>
    <property type="match status" value="1"/>
</dbReference>
<feature type="domain" description="Histidine kinase" evidence="8">
    <location>
        <begin position="200"/>
        <end position="449"/>
    </location>
</feature>
<dbReference type="AlphaFoldDB" id="A0A0P7ZP05"/>
<dbReference type="STRING" id="1666911.HLUCCA11_04810"/>
<dbReference type="Pfam" id="PF00072">
    <property type="entry name" value="Response_reg"/>
    <property type="match status" value="1"/>
</dbReference>
<dbReference type="Pfam" id="PF02518">
    <property type="entry name" value="HATPase_c"/>
    <property type="match status" value="1"/>
</dbReference>
<dbReference type="PROSITE" id="PS50110">
    <property type="entry name" value="RESPONSE_REGULATORY"/>
    <property type="match status" value="1"/>
</dbReference>
<dbReference type="Gene3D" id="3.40.50.2300">
    <property type="match status" value="1"/>
</dbReference>
<dbReference type="SMART" id="SM00387">
    <property type="entry name" value="HATPase_c"/>
    <property type="match status" value="1"/>
</dbReference>
<evidence type="ECO:0000256" key="3">
    <source>
        <dbReference type="ARBA" id="ARBA00022777"/>
    </source>
</evidence>
<evidence type="ECO:0000256" key="6">
    <source>
        <dbReference type="SAM" id="Coils"/>
    </source>
</evidence>
<evidence type="ECO:0000259" key="9">
    <source>
        <dbReference type="PROSITE" id="PS50110"/>
    </source>
</evidence>
<comment type="catalytic activity">
    <reaction evidence="1">
        <text>ATP + protein L-histidine = ADP + protein N-phospho-L-histidine.</text>
        <dbReference type="EC" id="2.7.13.3"/>
    </reaction>
</comment>
<dbReference type="SUPFAM" id="SSF52172">
    <property type="entry name" value="CheY-like"/>
    <property type="match status" value="1"/>
</dbReference>
<sequence>MSELKELKSHHQSLNPEPSISVLVIDDQPIIVESIRRLLASETDIEVHTCNDPMLALSIASELRPSVILQALAMRDADGLMLVKFLRAHPLIKDVPIIVLSSTDESQTQAAAFQSGANDYLIKLPDPIELIARLRYHAKAYSNLLKRNEAEQALLQNKVLKARVEERTKELKQALIDLKQAQTKLTQNEKMSSMGQLVAGIAQEVNKPISFIYGNLNDMNSYIKDLLDLIKTYQEQYPQPNSIIHNKLEKLDLEFTSKDLLESFISLQSGVQRIRDLVLSLKNFSRFNESELKTVDIREGLESTLALLGDQLAGVTIEKDYSNLPKISCYASQLNQVFMHIISNALQAIKASDALKSEQTKSPMLHLSTSAIDEHKIAIWIADNGPGISPEIQDRIYEPFFTTQAASAGTGLGLSISHQIVTVQHGGRLKCYSVPGQGAKFLIELPVTAHQAIDDQPSNQKINTHHLAASEHPSEHPSDRSSERLSDRPSDRPSAPRLATV</sequence>
<dbReference type="SUPFAM" id="SSF55874">
    <property type="entry name" value="ATPase domain of HSP90 chaperone/DNA topoisomerase II/histidine kinase"/>
    <property type="match status" value="1"/>
</dbReference>
<feature type="region of interest" description="Disordered" evidence="7">
    <location>
        <begin position="463"/>
        <end position="501"/>
    </location>
</feature>
<keyword evidence="3" id="KW-0418">Kinase</keyword>
<evidence type="ECO:0000256" key="5">
    <source>
        <dbReference type="PROSITE-ProRule" id="PRU00169"/>
    </source>
</evidence>
<dbReference type="InterPro" id="IPR011006">
    <property type="entry name" value="CheY-like_superfamily"/>
</dbReference>
<feature type="coiled-coil region" evidence="6">
    <location>
        <begin position="161"/>
        <end position="191"/>
    </location>
</feature>
<keyword evidence="6" id="KW-0175">Coiled coil</keyword>
<reference evidence="10 11" key="1">
    <citation type="submission" date="2015-09" db="EMBL/GenBank/DDBJ databases">
        <title>Identification and resolution of microdiversity through metagenomic sequencing of parallel consortia.</title>
        <authorList>
            <person name="Nelson W.C."/>
            <person name="Romine M.F."/>
            <person name="Lindemann S.R."/>
        </authorList>
    </citation>
    <scope>NUCLEOTIDE SEQUENCE [LARGE SCALE GENOMIC DNA]</scope>
    <source>
        <strain evidence="10">Ana</strain>
    </source>
</reference>
<dbReference type="EC" id="2.7.13.3" evidence="2"/>
<dbReference type="PANTHER" id="PTHR43065:SF50">
    <property type="entry name" value="HISTIDINE KINASE"/>
    <property type="match status" value="1"/>
</dbReference>
<feature type="domain" description="Response regulatory" evidence="9">
    <location>
        <begin position="21"/>
        <end position="138"/>
    </location>
</feature>
<dbReference type="Gene3D" id="1.10.287.130">
    <property type="match status" value="1"/>
</dbReference>
<evidence type="ECO:0000313" key="10">
    <source>
        <dbReference type="EMBL" id="KPQ36814.1"/>
    </source>
</evidence>
<evidence type="ECO:0000256" key="1">
    <source>
        <dbReference type="ARBA" id="ARBA00000085"/>
    </source>
</evidence>
<evidence type="ECO:0000256" key="7">
    <source>
        <dbReference type="SAM" id="MobiDB-lite"/>
    </source>
</evidence>
<feature type="compositionally biased region" description="Basic and acidic residues" evidence="7">
    <location>
        <begin position="468"/>
        <end position="491"/>
    </location>
</feature>
<comment type="caution">
    <text evidence="10">The sequence shown here is derived from an EMBL/GenBank/DDBJ whole genome shotgun (WGS) entry which is preliminary data.</text>
</comment>
<evidence type="ECO:0000313" key="11">
    <source>
        <dbReference type="Proteomes" id="UP000050465"/>
    </source>
</evidence>
<dbReference type="EMBL" id="LJZR01000004">
    <property type="protein sequence ID" value="KPQ36814.1"/>
    <property type="molecule type" value="Genomic_DNA"/>
</dbReference>
<dbReference type="Gene3D" id="3.30.565.10">
    <property type="entry name" value="Histidine kinase-like ATPase, C-terminal domain"/>
    <property type="match status" value="1"/>
</dbReference>
<evidence type="ECO:0000256" key="2">
    <source>
        <dbReference type="ARBA" id="ARBA00012438"/>
    </source>
</evidence>
<dbReference type="InterPro" id="IPR001789">
    <property type="entry name" value="Sig_transdc_resp-reg_receiver"/>
</dbReference>
<gene>
    <name evidence="10" type="ORF">HLUCCA11_04810</name>
</gene>
<keyword evidence="3" id="KW-0808">Transferase</keyword>
<dbReference type="GO" id="GO:0000160">
    <property type="term" value="P:phosphorelay signal transduction system"/>
    <property type="evidence" value="ECO:0007669"/>
    <property type="project" value="UniProtKB-KW"/>
</dbReference>
<evidence type="ECO:0000259" key="8">
    <source>
        <dbReference type="PROSITE" id="PS50109"/>
    </source>
</evidence>
<name>A0A0P7ZP05_9CYAN</name>
<organism evidence="10 11">
    <name type="scientific">Phormidesmis priestleyi Ana</name>
    <dbReference type="NCBI Taxonomy" id="1666911"/>
    <lineage>
        <taxon>Bacteria</taxon>
        <taxon>Bacillati</taxon>
        <taxon>Cyanobacteriota</taxon>
        <taxon>Cyanophyceae</taxon>
        <taxon>Leptolyngbyales</taxon>
        <taxon>Leptolyngbyaceae</taxon>
        <taxon>Phormidesmis</taxon>
    </lineage>
</organism>
<dbReference type="InterPro" id="IPR036890">
    <property type="entry name" value="HATPase_C_sf"/>
</dbReference>
<dbReference type="GO" id="GO:0004673">
    <property type="term" value="F:protein histidine kinase activity"/>
    <property type="evidence" value="ECO:0007669"/>
    <property type="project" value="UniProtKB-EC"/>
</dbReference>
<dbReference type="InterPro" id="IPR003594">
    <property type="entry name" value="HATPase_dom"/>
</dbReference>
<dbReference type="InterPro" id="IPR005467">
    <property type="entry name" value="His_kinase_dom"/>
</dbReference>
<dbReference type="PANTHER" id="PTHR43065">
    <property type="entry name" value="SENSOR HISTIDINE KINASE"/>
    <property type="match status" value="1"/>
</dbReference>
<keyword evidence="4" id="KW-0902">Two-component regulatory system</keyword>
<dbReference type="InterPro" id="IPR004358">
    <property type="entry name" value="Sig_transdc_His_kin-like_C"/>
</dbReference>
<proteinExistence type="predicted"/>
<dbReference type="PROSITE" id="PS50109">
    <property type="entry name" value="HIS_KIN"/>
    <property type="match status" value="1"/>
</dbReference>